<proteinExistence type="predicted"/>
<sequence length="158" mass="18261">MSDSKSHRDQKKFSLDQLEKKHIYQVPDKYFDNLPGIIQSRVTSKTPFFKTNSFRLGIRYAFPVACLLVIGIYFGFFGNQNKPPQSVESLIAEVSYDDLVAYLKDSDISTDDIIASIEDQNLLIDFDRQEVDPFQDFDLEGENIDELMDELDINEDIF</sequence>
<gene>
    <name evidence="2" type="ORF">QQ020_08630</name>
</gene>
<organism evidence="2 3">
    <name type="scientific">Agaribacillus aureus</name>
    <dbReference type="NCBI Taxonomy" id="3051825"/>
    <lineage>
        <taxon>Bacteria</taxon>
        <taxon>Pseudomonadati</taxon>
        <taxon>Bacteroidota</taxon>
        <taxon>Cytophagia</taxon>
        <taxon>Cytophagales</taxon>
        <taxon>Splendidivirgaceae</taxon>
        <taxon>Agaribacillus</taxon>
    </lineage>
</organism>
<protein>
    <submittedName>
        <fullName evidence="2">Uncharacterized protein</fullName>
    </submittedName>
</protein>
<comment type="caution">
    <text evidence="2">The sequence shown here is derived from an EMBL/GenBank/DDBJ whole genome shotgun (WGS) entry which is preliminary data.</text>
</comment>
<keyword evidence="1" id="KW-0472">Membrane</keyword>
<keyword evidence="1" id="KW-1133">Transmembrane helix</keyword>
<evidence type="ECO:0000313" key="3">
    <source>
        <dbReference type="Proteomes" id="UP001172083"/>
    </source>
</evidence>
<dbReference type="Proteomes" id="UP001172083">
    <property type="component" value="Unassembled WGS sequence"/>
</dbReference>
<evidence type="ECO:0000256" key="1">
    <source>
        <dbReference type="SAM" id="Phobius"/>
    </source>
</evidence>
<keyword evidence="3" id="KW-1185">Reference proteome</keyword>
<evidence type="ECO:0000313" key="2">
    <source>
        <dbReference type="EMBL" id="MDN5212114.1"/>
    </source>
</evidence>
<accession>A0ABT8L326</accession>
<dbReference type="RefSeq" id="WP_346757438.1">
    <property type="nucleotide sequence ID" value="NZ_JAUJEB010000001.1"/>
</dbReference>
<keyword evidence="1" id="KW-0812">Transmembrane</keyword>
<dbReference type="EMBL" id="JAUJEB010000001">
    <property type="protein sequence ID" value="MDN5212114.1"/>
    <property type="molecule type" value="Genomic_DNA"/>
</dbReference>
<reference evidence="2" key="1">
    <citation type="submission" date="2023-06" db="EMBL/GenBank/DDBJ databases">
        <title>Genomic of Agaribacillus aureum.</title>
        <authorList>
            <person name="Wang G."/>
        </authorList>
    </citation>
    <scope>NUCLEOTIDE SEQUENCE</scope>
    <source>
        <strain evidence="2">BMA12</strain>
    </source>
</reference>
<feature type="transmembrane region" description="Helical" evidence="1">
    <location>
        <begin position="60"/>
        <end position="78"/>
    </location>
</feature>
<name>A0ABT8L326_9BACT</name>